<keyword evidence="1" id="KW-1185">Reference proteome</keyword>
<dbReference type="Proteomes" id="UP000694863">
    <property type="component" value="Unplaced"/>
</dbReference>
<name>A0AC55D4S6_ECHTE</name>
<accession>A0AC55D4S6</accession>
<organism evidence="1 2">
    <name type="scientific">Echinops telfairi</name>
    <name type="common">Lesser hedgehog tenrec</name>
    <dbReference type="NCBI Taxonomy" id="9371"/>
    <lineage>
        <taxon>Eukaryota</taxon>
        <taxon>Metazoa</taxon>
        <taxon>Chordata</taxon>
        <taxon>Craniata</taxon>
        <taxon>Vertebrata</taxon>
        <taxon>Euteleostomi</taxon>
        <taxon>Mammalia</taxon>
        <taxon>Eutheria</taxon>
        <taxon>Afrotheria</taxon>
        <taxon>Tenrecidae</taxon>
        <taxon>Tenrecinae</taxon>
        <taxon>Echinops</taxon>
    </lineage>
</organism>
<reference evidence="2" key="1">
    <citation type="submission" date="2025-08" db="UniProtKB">
        <authorList>
            <consortium name="RefSeq"/>
        </authorList>
    </citation>
    <scope>IDENTIFICATION</scope>
</reference>
<proteinExistence type="predicted"/>
<evidence type="ECO:0000313" key="2">
    <source>
        <dbReference type="RefSeq" id="XP_045146727.1"/>
    </source>
</evidence>
<protein>
    <submittedName>
        <fullName evidence="2">Nuclear RNA export factor 3-like</fullName>
    </submittedName>
</protein>
<dbReference type="RefSeq" id="XP_045146727.1">
    <property type="nucleotide sequence ID" value="XM_045290792.1"/>
</dbReference>
<sequence>MKGDEVCQEAQDLLRFDSDPGVLYHATEVGPTGRKDMAASLQIHEENLHKMKAEGEMDQVKGLESEEMCVGTKPLCSTMPEKPTNMGELLDLFPKLLSLHAQDLPLSVFSDTGDDKKLPVCEGSVYGSETLKDLVWKFLKQYYSIYDGGDRQSLLSAYHDNACFSLSTPFNPEEPSLVSWGKFSKDSRAMKQLKDVGLCVQVMKHTKREIVDFFRVLPKTQHDFSSFVVDMCVPREKMLCFSVGGKFKEVGGMCEARVCTFTRTFVLIPDSDSSLCIVKDQLTVTDVNPKEIQSTFFSPGPCFGGPPSQKQQ</sequence>
<gene>
    <name evidence="2" type="primary">LOC123521751</name>
</gene>
<evidence type="ECO:0000313" key="1">
    <source>
        <dbReference type="Proteomes" id="UP000694863"/>
    </source>
</evidence>